<reference evidence="1 2" key="1">
    <citation type="submission" date="2016-02" db="EMBL/GenBank/DDBJ databases">
        <authorList>
            <person name="Wen L."/>
            <person name="He K."/>
            <person name="Yang H."/>
        </authorList>
    </citation>
    <scope>NUCLEOTIDE SEQUENCE [LARGE SCALE GENOMIC DNA]</scope>
    <source>
        <strain evidence="1 2">KLE1704</strain>
    </source>
</reference>
<dbReference type="InterPro" id="IPR052747">
    <property type="entry name" value="TA_system_RelE_toxin"/>
</dbReference>
<dbReference type="AlphaFoldDB" id="A0A139LNU2"/>
<dbReference type="PANTHER" id="PTHR38813">
    <property type="match status" value="1"/>
</dbReference>
<evidence type="ECO:0000313" key="2">
    <source>
        <dbReference type="Proteomes" id="UP000070319"/>
    </source>
</evidence>
<protein>
    <recommendedName>
        <fullName evidence="3">Type II toxin-antitoxin system RelE/ParE family toxin</fullName>
    </recommendedName>
</protein>
<proteinExistence type="predicted"/>
<name>A0A139LNU2_9BACE</name>
<dbReference type="Proteomes" id="UP000070319">
    <property type="component" value="Unassembled WGS sequence"/>
</dbReference>
<dbReference type="RefSeq" id="WP_061435008.1">
    <property type="nucleotide sequence ID" value="NZ_KQ968688.1"/>
</dbReference>
<sequence length="100" mass="11867">MKVEYSKDFEKTVRKLSGKLLDSVREVIREVKEAECIEQITDCKKLVGYDFVYRIRIGNYRAFFIFHVEVKDDTVKFKYLVPKGEAYAKKSKDGLRKYDI</sequence>
<accession>A0A139LNU2</accession>
<evidence type="ECO:0000313" key="1">
    <source>
        <dbReference type="EMBL" id="KXT53130.1"/>
    </source>
</evidence>
<comment type="caution">
    <text evidence="1">The sequence shown here is derived from an EMBL/GenBank/DDBJ whole genome shotgun (WGS) entry which is preliminary data.</text>
</comment>
<evidence type="ECO:0008006" key="3">
    <source>
        <dbReference type="Google" id="ProtNLM"/>
    </source>
</evidence>
<dbReference type="PANTHER" id="PTHR38813:SF1">
    <property type="entry name" value="TOXIN RELE1-RELATED"/>
    <property type="match status" value="1"/>
</dbReference>
<dbReference type="SUPFAM" id="SSF143011">
    <property type="entry name" value="RelE-like"/>
    <property type="match status" value="1"/>
</dbReference>
<dbReference type="InterPro" id="IPR035093">
    <property type="entry name" value="RelE/ParE_toxin_dom_sf"/>
</dbReference>
<dbReference type="PATRIC" id="fig|329854.7.peg.1475"/>
<organism evidence="1">
    <name type="scientific">Bacteroides intestinalis</name>
    <dbReference type="NCBI Taxonomy" id="329854"/>
    <lineage>
        <taxon>Bacteria</taxon>
        <taxon>Pseudomonadati</taxon>
        <taxon>Bacteroidota</taxon>
        <taxon>Bacteroidia</taxon>
        <taxon>Bacteroidales</taxon>
        <taxon>Bacteroidaceae</taxon>
        <taxon>Bacteroides</taxon>
    </lineage>
</organism>
<dbReference type="EMBL" id="LTDF01000059">
    <property type="protein sequence ID" value="KXT53130.1"/>
    <property type="molecule type" value="Genomic_DNA"/>
</dbReference>
<dbReference type="Gene3D" id="3.30.2310.20">
    <property type="entry name" value="RelE-like"/>
    <property type="match status" value="1"/>
</dbReference>
<gene>
    <name evidence="1" type="ORF">HMPREF2531_01446</name>
</gene>